<dbReference type="AlphaFoldDB" id="F9W3I5"/>
<sequence length="500" mass="55464">MVVLHTAVGSSRMAALEELLRVCCKTYGVNQMDVVGTESCTRAVDAPTNSLGHCANTTIACYQRMLAEQRGFSHVVHEYDAASDTLTVKGFPKNGSNSSGDSPVVIRVVALKKRFPLIFSIHRYYRTELGLPDIPRRWDEGRMRILSIREIYKECDSHFSSPLPPEGDALTATHGKSGWTITLRLPSSLFELQTPKHLEFTHFSAGKHDGRRDVMCLFYRALHGTLNAQLMVDPPRPAGCGFKENANSTRTSAEGKLALPQARINSTKHDNMYNTLQQLIKTSLKSHVGYEGRVECRLSYMSGITFKYISLASPESELVDLFHGYFHVDEWLPFQLLSALMSCARRLLTAPELEASLLDRSVTWPSLFLEGSSGERLFCTTFLRRYFGFHVYDADDVDELPSAPGTLYLVERTRSVTRGRGIVQFEATLALLQAPHPPATSAFTKILSSHCNVTASRAQAGMWSQVSQRLVRQQAINTARAVDEAVIATVGAVFPNANIG</sequence>
<evidence type="ECO:0000313" key="2">
    <source>
        <dbReference type="Proteomes" id="UP000000702"/>
    </source>
</evidence>
<dbReference type="VEuPathDB" id="TriTrypDB:TcIL3000_0_02900"/>
<evidence type="ECO:0000313" key="1">
    <source>
        <dbReference type="EMBL" id="CCD11703.1"/>
    </source>
</evidence>
<keyword evidence="2" id="KW-1185">Reference proteome</keyword>
<comment type="caution">
    <text evidence="1">The sequence shown here is derived from an EMBL/GenBank/DDBJ whole genome shotgun (WGS) entry which is preliminary data.</text>
</comment>
<reference evidence="2" key="1">
    <citation type="submission" date="2011-07" db="EMBL/GenBank/DDBJ databases">
        <title>Divergent evolution of antigenic variation in African trypanosomes.</title>
        <authorList>
            <person name="Jackson A.P."/>
            <person name="Berry A."/>
            <person name="Allison H.C."/>
            <person name="Burton P."/>
            <person name="Anderson J."/>
            <person name="Aslett M."/>
            <person name="Brown R."/>
            <person name="Corton N."/>
            <person name="Harris D."/>
            <person name="Hauser H."/>
            <person name="Gamble J."/>
            <person name="Gilderthorp R."/>
            <person name="McQuillan J."/>
            <person name="Quail M.A."/>
            <person name="Sanders M."/>
            <person name="Van Tonder A."/>
            <person name="Ginger M.L."/>
            <person name="Donelson J.E."/>
            <person name="Field M.C."/>
            <person name="Barry J.D."/>
            <person name="Berriman M."/>
            <person name="Hertz-Fowler C."/>
        </authorList>
    </citation>
    <scope>NUCLEOTIDE SEQUENCE [LARGE SCALE GENOMIC DNA]</scope>
    <source>
        <strain evidence="2">IL3000</strain>
    </source>
</reference>
<gene>
    <name evidence="1" type="ORF">TCIL3000_0_02900</name>
</gene>
<name>F9W3I5_TRYCI</name>
<protein>
    <submittedName>
        <fullName evidence="1">WGS project CAEQ00000000 data, annotated contig 105</fullName>
    </submittedName>
</protein>
<reference evidence="1 2" key="2">
    <citation type="journal article" date="2012" name="Proc. Natl. Acad. Sci. U.S.A.">
        <title>Antigenic diversity is generated by distinct evolutionary mechanisms in African trypanosome species.</title>
        <authorList>
            <person name="Jackson A.P."/>
            <person name="Berry A."/>
            <person name="Aslett M."/>
            <person name="Allison H.C."/>
            <person name="Burton P."/>
            <person name="Vavrova-Anderson J."/>
            <person name="Brown R."/>
            <person name="Browne H."/>
            <person name="Corton N."/>
            <person name="Hauser H."/>
            <person name="Gamble J."/>
            <person name="Gilderthorp R."/>
            <person name="Marcello L."/>
            <person name="McQuillan J."/>
            <person name="Otto T.D."/>
            <person name="Quail M.A."/>
            <person name="Sanders M.J."/>
            <person name="van Tonder A."/>
            <person name="Ginger M.L."/>
            <person name="Field M.C."/>
            <person name="Barry J.D."/>
            <person name="Hertz-Fowler C."/>
            <person name="Berriman M."/>
        </authorList>
    </citation>
    <scope>NUCLEOTIDE SEQUENCE [LARGE SCALE GENOMIC DNA]</scope>
    <source>
        <strain evidence="1 2">IL3000</strain>
    </source>
</reference>
<dbReference type="EMBL" id="CAEQ01000415">
    <property type="protein sequence ID" value="CCD11703.1"/>
    <property type="molecule type" value="Genomic_DNA"/>
</dbReference>
<dbReference type="Proteomes" id="UP000000702">
    <property type="component" value="Unassembled WGS sequence"/>
</dbReference>
<accession>F9W3I5</accession>
<proteinExistence type="predicted"/>
<organism evidence="1 2">
    <name type="scientific">Trypanosoma congolense (strain IL3000)</name>
    <dbReference type="NCBI Taxonomy" id="1068625"/>
    <lineage>
        <taxon>Eukaryota</taxon>
        <taxon>Discoba</taxon>
        <taxon>Euglenozoa</taxon>
        <taxon>Kinetoplastea</taxon>
        <taxon>Metakinetoplastina</taxon>
        <taxon>Trypanosomatida</taxon>
        <taxon>Trypanosomatidae</taxon>
        <taxon>Trypanosoma</taxon>
        <taxon>Nannomonas</taxon>
    </lineage>
</organism>